<dbReference type="Pfam" id="PF00933">
    <property type="entry name" value="Glyco_hydro_3"/>
    <property type="match status" value="2"/>
</dbReference>
<dbReference type="AlphaFoldDB" id="A0A0B9G2D6"/>
<dbReference type="InterPro" id="IPR017853">
    <property type="entry name" value="GH"/>
</dbReference>
<dbReference type="InterPro" id="IPR036962">
    <property type="entry name" value="Glyco_hydro_3_N_sf"/>
</dbReference>
<evidence type="ECO:0000313" key="10">
    <source>
        <dbReference type="EMBL" id="KHT62834.1"/>
    </source>
</evidence>
<feature type="chain" id="PRO_5002127819" description="beta-glucosidase" evidence="7">
    <location>
        <begin position="26"/>
        <end position="761"/>
    </location>
</feature>
<keyword evidence="6" id="KW-0326">Glycosidase</keyword>
<dbReference type="Gene3D" id="3.40.50.1700">
    <property type="entry name" value="Glycoside hydrolase family 3 C-terminal domain"/>
    <property type="match status" value="1"/>
</dbReference>
<protein>
    <recommendedName>
        <fullName evidence="3">beta-glucosidase</fullName>
        <ecNumber evidence="3">3.2.1.21</ecNumber>
    </recommendedName>
</protein>
<evidence type="ECO:0000259" key="9">
    <source>
        <dbReference type="Pfam" id="PF01915"/>
    </source>
</evidence>
<dbReference type="Proteomes" id="UP000031278">
    <property type="component" value="Unassembled WGS sequence"/>
</dbReference>
<keyword evidence="5" id="KW-0378">Hydrolase</keyword>
<proteinExistence type="inferred from homology"/>
<dbReference type="GO" id="GO:0008422">
    <property type="term" value="F:beta-glucosidase activity"/>
    <property type="evidence" value="ECO:0007669"/>
    <property type="project" value="UniProtKB-EC"/>
</dbReference>
<sequence length="761" mass="83242">MSKKLFTLAPVAVALILAGCNSSSSDSDDKDKIVQPVVQSRVHDILEVDGYRFRDANGDGELAPYEDWRLSSEERAADLVSRMTLEEKVGMMLIDTLNAEAYGYIGTKHQDFVNRQKMNRFIFRNNILTQEEIDALTDEERQDGGAAGGPGGPNYVISPREAAQYMNTVQELTERTRLGIPALFKSNARNHIDPNAKAGINVDSGAFTGWPKEGGLAATGDMELIAEFGEVMRSEWNAIGLRGMYGYMADLATEPRWYRVHETFSSDADLTSDIIQTLVNNLQGEEVGPDSIVLTMKHFPGGGPQFLGSDPHYFAGQHQSYPAGKFDYHLKPFITAIDAGVAAIMPYYGIVGGGDWSINTPDNETNLDVGNGQLLRELLHPRDHDTLRVANNDYSTEVGQPAGNVGVAFSKGILDDLLRKKLGFSGVINSDTGIINDPNNPHTDYEMMHNNRAWGLQDKNKTEQFVIAIEAGTDVFSGFNRNDEIRTVVEQGLVSEERIDESVKRLLKVQFDLGLFENAYVDAEKANEIVGNAEFQEKAQLAQRKAVVLLDNQNQTLPLRSNTSLFTMGMDGDIAKEYGFDVTVGDDDDGNKVADATGKDHALIRIRVDNIPAVISGDIPNNRALVFGGADFDELSVLDFTSMANDIKGEGSSWVVTPSLEDIQDVMDEVGAENTVLSIYFRQPYVLDDASGLKDAGAILATFGSDDRAVMDVVSGQFNPQGKLPFALANSAEAIIRQDSDDPAYKAGDTLYPLGHGLSYQ</sequence>
<evidence type="ECO:0000256" key="1">
    <source>
        <dbReference type="ARBA" id="ARBA00000448"/>
    </source>
</evidence>
<dbReference type="PROSITE" id="PS51257">
    <property type="entry name" value="PROKAR_LIPOPROTEIN"/>
    <property type="match status" value="1"/>
</dbReference>
<evidence type="ECO:0000256" key="2">
    <source>
        <dbReference type="ARBA" id="ARBA00005336"/>
    </source>
</evidence>
<dbReference type="PANTHER" id="PTHR30620">
    <property type="entry name" value="PERIPLASMIC BETA-GLUCOSIDASE-RELATED"/>
    <property type="match status" value="1"/>
</dbReference>
<dbReference type="EMBL" id="JWLZ01000169">
    <property type="protein sequence ID" value="KHT62834.1"/>
    <property type="molecule type" value="Genomic_DNA"/>
</dbReference>
<feature type="domain" description="Glycoside hydrolase family 3 C-terminal" evidence="9">
    <location>
        <begin position="547"/>
        <end position="760"/>
    </location>
</feature>
<evidence type="ECO:0000256" key="6">
    <source>
        <dbReference type="ARBA" id="ARBA00023295"/>
    </source>
</evidence>
<name>A0A0B9G2D6_9GAMM</name>
<evidence type="ECO:0000256" key="7">
    <source>
        <dbReference type="SAM" id="SignalP"/>
    </source>
</evidence>
<organism evidence="10 11">
    <name type="scientific">Photobacterium gaetbulicola</name>
    <dbReference type="NCBI Taxonomy" id="1295392"/>
    <lineage>
        <taxon>Bacteria</taxon>
        <taxon>Pseudomonadati</taxon>
        <taxon>Pseudomonadota</taxon>
        <taxon>Gammaproteobacteria</taxon>
        <taxon>Vibrionales</taxon>
        <taxon>Vibrionaceae</taxon>
        <taxon>Photobacterium</taxon>
    </lineage>
</organism>
<dbReference type="PRINTS" id="PR00133">
    <property type="entry name" value="GLHYDRLASE3"/>
</dbReference>
<dbReference type="SUPFAM" id="SSF51445">
    <property type="entry name" value="(Trans)glycosidases"/>
    <property type="match status" value="1"/>
</dbReference>
<feature type="domain" description="Glycoside hydrolase family 3 N-terminal" evidence="8">
    <location>
        <begin position="159"/>
        <end position="346"/>
    </location>
</feature>
<evidence type="ECO:0000259" key="8">
    <source>
        <dbReference type="Pfam" id="PF00933"/>
    </source>
</evidence>
<dbReference type="RefSeq" id="WP_039463824.1">
    <property type="nucleotide sequence ID" value="NZ_JWLZ01000169.1"/>
</dbReference>
<dbReference type="InterPro" id="IPR051915">
    <property type="entry name" value="Cellulose_Degrad_GH3"/>
</dbReference>
<dbReference type="InterPro" id="IPR002772">
    <property type="entry name" value="Glyco_hydro_3_C"/>
</dbReference>
<keyword evidence="4 7" id="KW-0732">Signal</keyword>
<dbReference type="GO" id="GO:0009251">
    <property type="term" value="P:glucan catabolic process"/>
    <property type="evidence" value="ECO:0007669"/>
    <property type="project" value="TreeGrafter"/>
</dbReference>
<dbReference type="InterPro" id="IPR001764">
    <property type="entry name" value="Glyco_hydro_3_N"/>
</dbReference>
<evidence type="ECO:0000256" key="5">
    <source>
        <dbReference type="ARBA" id="ARBA00022801"/>
    </source>
</evidence>
<accession>A0A0B9G2D6</accession>
<feature type="signal peptide" evidence="7">
    <location>
        <begin position="1"/>
        <end position="25"/>
    </location>
</feature>
<evidence type="ECO:0000256" key="3">
    <source>
        <dbReference type="ARBA" id="ARBA00012744"/>
    </source>
</evidence>
<dbReference type="Gene3D" id="3.20.20.300">
    <property type="entry name" value="Glycoside hydrolase, family 3, N-terminal domain"/>
    <property type="match status" value="1"/>
</dbReference>
<dbReference type="SUPFAM" id="SSF52279">
    <property type="entry name" value="Beta-D-glucan exohydrolase, C-terminal domain"/>
    <property type="match status" value="1"/>
</dbReference>
<dbReference type="PANTHER" id="PTHR30620:SF16">
    <property type="entry name" value="LYSOSOMAL BETA GLUCOSIDASE"/>
    <property type="match status" value="1"/>
</dbReference>
<feature type="domain" description="Glycoside hydrolase family 3 N-terminal" evidence="8">
    <location>
        <begin position="408"/>
        <end position="509"/>
    </location>
</feature>
<comment type="caution">
    <text evidence="10">The sequence shown here is derived from an EMBL/GenBank/DDBJ whole genome shotgun (WGS) entry which is preliminary data.</text>
</comment>
<comment type="similarity">
    <text evidence="2">Belongs to the glycosyl hydrolase 3 family.</text>
</comment>
<evidence type="ECO:0000313" key="11">
    <source>
        <dbReference type="Proteomes" id="UP000031278"/>
    </source>
</evidence>
<comment type="catalytic activity">
    <reaction evidence="1">
        <text>Hydrolysis of terminal, non-reducing beta-D-glucosyl residues with release of beta-D-glucose.</text>
        <dbReference type="EC" id="3.2.1.21"/>
    </reaction>
</comment>
<reference evidence="10 11" key="1">
    <citation type="submission" date="2014-12" db="EMBL/GenBank/DDBJ databases">
        <title>Genome sequencing of Photobacterium gaetbulicola AD005a.</title>
        <authorList>
            <person name="Adrian T.G.S."/>
            <person name="Chan K.G."/>
        </authorList>
    </citation>
    <scope>NUCLEOTIDE SEQUENCE [LARGE SCALE GENOMIC DNA]</scope>
    <source>
        <strain evidence="10 11">AD005a</strain>
    </source>
</reference>
<dbReference type="Pfam" id="PF01915">
    <property type="entry name" value="Glyco_hydro_3_C"/>
    <property type="match status" value="1"/>
</dbReference>
<gene>
    <name evidence="10" type="ORF">RJ45_15160</name>
</gene>
<dbReference type="InterPro" id="IPR036881">
    <property type="entry name" value="Glyco_hydro_3_C_sf"/>
</dbReference>
<evidence type="ECO:0000256" key="4">
    <source>
        <dbReference type="ARBA" id="ARBA00022729"/>
    </source>
</evidence>
<dbReference type="EC" id="3.2.1.21" evidence="3"/>